<dbReference type="Proteomes" id="UP001527882">
    <property type="component" value="Unassembled WGS sequence"/>
</dbReference>
<proteinExistence type="predicted"/>
<evidence type="ECO:0000259" key="2">
    <source>
        <dbReference type="Pfam" id="PF12146"/>
    </source>
</evidence>
<name>A0ABT4QLQ9_9BACL</name>
<dbReference type="PANTHER" id="PTHR43798">
    <property type="entry name" value="MONOACYLGLYCEROL LIPASE"/>
    <property type="match status" value="1"/>
</dbReference>
<gene>
    <name evidence="3" type="ORF">O9H85_36660</name>
</gene>
<dbReference type="GO" id="GO:0016787">
    <property type="term" value="F:hydrolase activity"/>
    <property type="evidence" value="ECO:0007669"/>
    <property type="project" value="UniProtKB-KW"/>
</dbReference>
<dbReference type="PANTHER" id="PTHR43798:SF31">
    <property type="entry name" value="AB HYDROLASE SUPERFAMILY PROTEIN YCLE"/>
    <property type="match status" value="1"/>
</dbReference>
<evidence type="ECO:0000313" key="4">
    <source>
        <dbReference type="Proteomes" id="UP001527882"/>
    </source>
</evidence>
<dbReference type="InterPro" id="IPR022742">
    <property type="entry name" value="Hydrolase_4"/>
</dbReference>
<evidence type="ECO:0000256" key="1">
    <source>
        <dbReference type="ARBA" id="ARBA00022801"/>
    </source>
</evidence>
<dbReference type="InterPro" id="IPR000073">
    <property type="entry name" value="AB_hydrolase_1"/>
</dbReference>
<organism evidence="3 4">
    <name type="scientific">Paenibacillus gyeongsangnamensis</name>
    <dbReference type="NCBI Taxonomy" id="3388067"/>
    <lineage>
        <taxon>Bacteria</taxon>
        <taxon>Bacillati</taxon>
        <taxon>Bacillota</taxon>
        <taxon>Bacilli</taxon>
        <taxon>Bacillales</taxon>
        <taxon>Paenibacillaceae</taxon>
        <taxon>Paenibacillus</taxon>
    </lineage>
</organism>
<dbReference type="Gene3D" id="3.40.50.1820">
    <property type="entry name" value="alpha/beta hydrolase"/>
    <property type="match status" value="1"/>
</dbReference>
<comment type="caution">
    <text evidence="3">The sequence shown here is derived from an EMBL/GenBank/DDBJ whole genome shotgun (WGS) entry which is preliminary data.</text>
</comment>
<dbReference type="SUPFAM" id="SSF53474">
    <property type="entry name" value="alpha/beta-Hydrolases"/>
    <property type="match status" value="1"/>
</dbReference>
<reference evidence="3 4" key="1">
    <citation type="submission" date="2022-12" db="EMBL/GenBank/DDBJ databases">
        <title>Draft genome sequence of Paenibacillus sp. dW9.</title>
        <authorList>
            <person name="Choi E.-W."/>
            <person name="Kim D.-U."/>
        </authorList>
    </citation>
    <scope>NUCLEOTIDE SEQUENCE [LARGE SCALE GENOMIC DNA]</scope>
    <source>
        <strain evidence="4">dW9</strain>
    </source>
</reference>
<sequence length="288" mass="33041">MPFAEINGTTMHYRIKGSGLPIIFVHPPLLEGNNFIYQLEQLSDSYQIITFDIRGHGQSRYSELPISFQLLAQDICQLLDFLKIKKACICGYSTGGSVALETILAYPDRFYGGILLSAMSEVSDPVLKSRFWASIYASALQAKRLLTAAITWGNADSLQTFKKLYSGAMRGDIRNHRQYYRCGMNYNCTQILKYIRVPMLLLYGEKDSGFHKYAKILKKHLPYSTLYFINNAKHQLPTKWAGPTNGLIRQWIEEQQFVKKLLPTNRNQDIPIFAFEPASVQEEQFRQE</sequence>
<dbReference type="InterPro" id="IPR029058">
    <property type="entry name" value="AB_hydrolase_fold"/>
</dbReference>
<accession>A0ABT4QLQ9</accession>
<feature type="domain" description="Serine aminopeptidase S33" evidence="2">
    <location>
        <begin position="45"/>
        <end position="235"/>
    </location>
</feature>
<keyword evidence="4" id="KW-1185">Reference proteome</keyword>
<keyword evidence="1 3" id="KW-0378">Hydrolase</keyword>
<dbReference type="EMBL" id="JAQAGZ010000051">
    <property type="protein sequence ID" value="MCZ8517747.1"/>
    <property type="molecule type" value="Genomic_DNA"/>
</dbReference>
<dbReference type="Pfam" id="PF12146">
    <property type="entry name" value="Hydrolase_4"/>
    <property type="match status" value="1"/>
</dbReference>
<dbReference type="RefSeq" id="WP_269886275.1">
    <property type="nucleotide sequence ID" value="NZ_JAQAGZ010000051.1"/>
</dbReference>
<dbReference type="InterPro" id="IPR050266">
    <property type="entry name" value="AB_hydrolase_sf"/>
</dbReference>
<dbReference type="PRINTS" id="PR00111">
    <property type="entry name" value="ABHYDROLASE"/>
</dbReference>
<protein>
    <submittedName>
        <fullName evidence="3">Alpha/beta hydrolase</fullName>
    </submittedName>
</protein>
<evidence type="ECO:0000313" key="3">
    <source>
        <dbReference type="EMBL" id="MCZ8517747.1"/>
    </source>
</evidence>